<dbReference type="EMBL" id="AZMM01017432">
    <property type="protein sequence ID" value="ETJ26322.1"/>
    <property type="molecule type" value="Genomic_DNA"/>
</dbReference>
<proteinExistence type="predicted"/>
<feature type="non-terminal residue" evidence="1">
    <location>
        <position position="1"/>
    </location>
</feature>
<organism evidence="1">
    <name type="scientific">human gut metagenome</name>
    <dbReference type="NCBI Taxonomy" id="408170"/>
    <lineage>
        <taxon>unclassified sequences</taxon>
        <taxon>metagenomes</taxon>
        <taxon>organismal metagenomes</taxon>
    </lineage>
</organism>
<sequence>ISINQAAQDILQTDRTCLGKDMLQIIRNLSLNNWLEKGLQGRKQEGILQLDDSHYKVMVRPIQSEDKVTGLALL</sequence>
<gene>
    <name evidence="1" type="ORF">Q604_UNBC17432G0001</name>
</gene>
<feature type="non-terminal residue" evidence="1">
    <location>
        <position position="74"/>
    </location>
</feature>
<accession>W1X7I8</accession>
<dbReference type="GO" id="GO:0016301">
    <property type="term" value="F:kinase activity"/>
    <property type="evidence" value="ECO:0007669"/>
    <property type="project" value="UniProtKB-KW"/>
</dbReference>
<protein>
    <submittedName>
        <fullName evidence="1">Two-component system, OmpR family, phosphate regulon sensor histidine kinase</fullName>
    </submittedName>
</protein>
<reference evidence="1" key="1">
    <citation type="submission" date="2013-12" db="EMBL/GenBank/DDBJ databases">
        <title>A Varibaculum cambriense genome reconstructed from a premature infant gut community with otherwise low bacterial novelty that shifts toward anaerobic metabolism during the third week of life.</title>
        <authorList>
            <person name="Brown C.T."/>
            <person name="Sharon I."/>
            <person name="Thomas B.C."/>
            <person name="Castelle C.J."/>
            <person name="Morowitz M.J."/>
            <person name="Banfield J.F."/>
        </authorList>
    </citation>
    <scope>NUCLEOTIDE SEQUENCE</scope>
</reference>
<comment type="caution">
    <text evidence="1">The sequence shown here is derived from an EMBL/GenBank/DDBJ whole genome shotgun (WGS) entry which is preliminary data.</text>
</comment>
<name>W1X7I8_9ZZZZ</name>
<evidence type="ECO:0000313" key="1">
    <source>
        <dbReference type="EMBL" id="ETJ26322.1"/>
    </source>
</evidence>
<dbReference type="AlphaFoldDB" id="W1X7I8"/>
<keyword evidence="1" id="KW-0808">Transferase</keyword>
<dbReference type="Gene3D" id="3.30.450.20">
    <property type="entry name" value="PAS domain"/>
    <property type="match status" value="1"/>
</dbReference>
<keyword evidence="1" id="KW-0418">Kinase</keyword>